<dbReference type="Proteomes" id="UP000828390">
    <property type="component" value="Unassembled WGS sequence"/>
</dbReference>
<evidence type="ECO:0000256" key="7">
    <source>
        <dbReference type="ARBA" id="ARBA00022723"/>
    </source>
</evidence>
<gene>
    <name evidence="18" type="ORF">DPMN_043702</name>
</gene>
<dbReference type="SMART" id="SM01117">
    <property type="entry name" value="Cyt-b5"/>
    <property type="match status" value="1"/>
</dbReference>
<dbReference type="Gene3D" id="3.40.50.80">
    <property type="entry name" value="Nucleotide-binding domain of ferredoxin-NADP reductase (FNR) module"/>
    <property type="match status" value="1"/>
</dbReference>
<dbReference type="InterPro" id="IPR007052">
    <property type="entry name" value="CS_dom"/>
</dbReference>
<dbReference type="CDD" id="cd06183">
    <property type="entry name" value="cyt_b5_reduct_like"/>
    <property type="match status" value="1"/>
</dbReference>
<feature type="domain" description="Cytochrome b5 heme-binding" evidence="15">
    <location>
        <begin position="63"/>
        <end position="139"/>
    </location>
</feature>
<dbReference type="SUPFAM" id="SSF52343">
    <property type="entry name" value="Ferredoxin reductase-like, C-terminal NADP-linked domain"/>
    <property type="match status" value="1"/>
</dbReference>
<dbReference type="GO" id="GO:0046872">
    <property type="term" value="F:metal ion binding"/>
    <property type="evidence" value="ECO:0007669"/>
    <property type="project" value="UniProtKB-KW"/>
</dbReference>
<dbReference type="InterPro" id="IPR001199">
    <property type="entry name" value="Cyt_B5-like_heme/steroid-bd"/>
</dbReference>
<evidence type="ECO:0000313" key="19">
    <source>
        <dbReference type="Proteomes" id="UP000828390"/>
    </source>
</evidence>
<dbReference type="PRINTS" id="PR00406">
    <property type="entry name" value="CYTB5RDTASE"/>
</dbReference>
<evidence type="ECO:0000259" key="16">
    <source>
        <dbReference type="PROSITE" id="PS51203"/>
    </source>
</evidence>
<keyword evidence="8" id="KW-0274">FAD</keyword>
<dbReference type="GO" id="GO:0090524">
    <property type="term" value="F:cytochrome-b5 reductase activity, acting on NADH"/>
    <property type="evidence" value="ECO:0007669"/>
    <property type="project" value="UniProtKB-EC"/>
</dbReference>
<dbReference type="InterPro" id="IPR039261">
    <property type="entry name" value="FNR_nucleotide-bd"/>
</dbReference>
<dbReference type="FunFam" id="3.40.50.80:FF:000021">
    <property type="entry name" value="Cytochrome b5 reductase 4"/>
    <property type="match status" value="1"/>
</dbReference>
<dbReference type="GO" id="GO:0005783">
    <property type="term" value="C:endoplasmic reticulum"/>
    <property type="evidence" value="ECO:0007669"/>
    <property type="project" value="TreeGrafter"/>
</dbReference>
<reference evidence="18" key="1">
    <citation type="journal article" date="2019" name="bioRxiv">
        <title>The Genome of the Zebra Mussel, Dreissena polymorpha: A Resource for Invasive Species Research.</title>
        <authorList>
            <person name="McCartney M.A."/>
            <person name="Auch B."/>
            <person name="Kono T."/>
            <person name="Mallez S."/>
            <person name="Zhang Y."/>
            <person name="Obille A."/>
            <person name="Becker A."/>
            <person name="Abrahante J.E."/>
            <person name="Garbe J."/>
            <person name="Badalamenti J.P."/>
            <person name="Herman A."/>
            <person name="Mangelson H."/>
            <person name="Liachko I."/>
            <person name="Sullivan S."/>
            <person name="Sone E.D."/>
            <person name="Koren S."/>
            <person name="Silverstein K.A.T."/>
            <person name="Beckman K.B."/>
            <person name="Gohl D.M."/>
        </authorList>
    </citation>
    <scope>NUCLEOTIDE SEQUENCE</scope>
    <source>
        <strain evidence="18">Duluth1</strain>
        <tissue evidence="18">Whole animal</tissue>
    </source>
</reference>
<dbReference type="GO" id="GO:0006801">
    <property type="term" value="P:superoxide metabolic process"/>
    <property type="evidence" value="ECO:0007669"/>
    <property type="project" value="TreeGrafter"/>
</dbReference>
<evidence type="ECO:0000256" key="6">
    <source>
        <dbReference type="ARBA" id="ARBA00022630"/>
    </source>
</evidence>
<dbReference type="InterPro" id="IPR036400">
    <property type="entry name" value="Cyt_B5-like_heme/steroid_sf"/>
</dbReference>
<dbReference type="InterPro" id="IPR001709">
    <property type="entry name" value="Flavoprot_Pyr_Nucl_cyt_Rdtase"/>
</dbReference>
<evidence type="ECO:0000256" key="11">
    <source>
        <dbReference type="ARBA" id="ARBA00023027"/>
    </source>
</evidence>
<comment type="cofactor">
    <cofactor evidence="1">
        <name>FAD</name>
        <dbReference type="ChEBI" id="CHEBI:57692"/>
    </cofactor>
</comment>
<dbReference type="PROSITE" id="PS00191">
    <property type="entry name" value="CYTOCHROME_B5_1"/>
    <property type="match status" value="1"/>
</dbReference>
<accession>A0A9D4HVU9</accession>
<dbReference type="InterPro" id="IPR001433">
    <property type="entry name" value="OxRdtase_FAD/NAD-bd"/>
</dbReference>
<evidence type="ECO:0000256" key="3">
    <source>
        <dbReference type="ARBA" id="ARBA00012011"/>
    </source>
</evidence>
<dbReference type="Pfam" id="PF00175">
    <property type="entry name" value="NAD_binding_1"/>
    <property type="match status" value="1"/>
</dbReference>
<dbReference type="SUPFAM" id="SSF55856">
    <property type="entry name" value="Cytochrome b5-like heme/steroid binding domain"/>
    <property type="match status" value="1"/>
</dbReference>
<comment type="similarity">
    <text evidence="2">Belongs to the flavoprotein pyridine nucleotide cytochrome reductase family.</text>
</comment>
<keyword evidence="10" id="KW-0408">Iron</keyword>
<evidence type="ECO:0000256" key="8">
    <source>
        <dbReference type="ARBA" id="ARBA00022827"/>
    </source>
</evidence>
<evidence type="ECO:0000259" key="15">
    <source>
        <dbReference type="PROSITE" id="PS50255"/>
    </source>
</evidence>
<dbReference type="InterPro" id="IPR018506">
    <property type="entry name" value="Cyt_B5_heme-BS"/>
</dbReference>
<evidence type="ECO:0000256" key="2">
    <source>
        <dbReference type="ARBA" id="ARBA00006105"/>
    </source>
</evidence>
<dbReference type="PROSITE" id="PS51203">
    <property type="entry name" value="CS"/>
    <property type="match status" value="1"/>
</dbReference>
<dbReference type="InterPro" id="IPR017938">
    <property type="entry name" value="Riboflavin_synthase-like_b-brl"/>
</dbReference>
<comment type="caution">
    <text evidence="18">The sequence shown here is derived from an EMBL/GenBank/DDBJ whole genome shotgun (WGS) entry which is preliminary data.</text>
</comment>
<dbReference type="PRINTS" id="PR00363">
    <property type="entry name" value="CYTOCHROMEB5"/>
</dbReference>
<evidence type="ECO:0000313" key="18">
    <source>
        <dbReference type="EMBL" id="KAH3737125.1"/>
    </source>
</evidence>
<name>A0A9D4HVU9_DREPO</name>
<keyword evidence="5" id="KW-0349">Heme</keyword>
<evidence type="ECO:0000256" key="12">
    <source>
        <dbReference type="ARBA" id="ARBA00030883"/>
    </source>
</evidence>
<dbReference type="EMBL" id="JAIWYP010000011">
    <property type="protein sequence ID" value="KAH3737125.1"/>
    <property type="molecule type" value="Genomic_DNA"/>
</dbReference>
<dbReference type="InterPro" id="IPR017927">
    <property type="entry name" value="FAD-bd_FR_type"/>
</dbReference>
<dbReference type="Pfam" id="PF00173">
    <property type="entry name" value="Cyt-b5"/>
    <property type="match status" value="1"/>
</dbReference>
<dbReference type="Gene3D" id="2.60.40.790">
    <property type="match status" value="1"/>
</dbReference>
<protein>
    <recommendedName>
        <fullName evidence="4">Cytochrome b5 reductase 4</fullName>
        <ecNumber evidence="3">1.6.2.2</ecNumber>
    </recommendedName>
    <alternativeName>
        <fullName evidence="13">Flavohemoprotein b5/b5R</fullName>
    </alternativeName>
    <alternativeName>
        <fullName evidence="12">cb5/cb5R</fullName>
    </alternativeName>
</protein>
<dbReference type="Pfam" id="PF00970">
    <property type="entry name" value="FAD_binding_6"/>
    <property type="match status" value="1"/>
</dbReference>
<evidence type="ECO:0000256" key="13">
    <source>
        <dbReference type="ARBA" id="ARBA00031842"/>
    </source>
</evidence>
<keyword evidence="11" id="KW-0520">NAD</keyword>
<keyword evidence="9" id="KW-0560">Oxidoreductase</keyword>
<dbReference type="EC" id="1.6.2.2" evidence="3"/>
<sequence>MSSQNNLTTPDGLAFPAMGSQQRISVGSQGARNKVQLTPGHSLMDWIRLSNSGKDLTGVGGRKLEVSTEELQKHNTEKDCWIALRGKVYNVSAYMDFHPGGIPEMMRGAGKDATSLFDEIHKWVNAESMLEKCLVGRLKVENTLLKKALLNSPKQDTVQNGGFLAPATPAVQSPRFDWFQSGQTVSVVVFTKWPHITTDMVEVSLQGRALYMILCVKSSIYTVHINLEKDVNEEYNLLVSSDSGKVELVLGKSQPDVQWSCIGKHADGHNTYLAQKDWAPVYRDCTVESVMSVTRDTNLYTLSLPRGVRMCVPIGRHVHVRHNVQGMDVARSYTAVLPSLSPDAQDPRQQQGTTFYLMVKIYTQGTLTPWIGALKPGDVLPVSSFDGDFTWRDHQHCGTLVMFAAGTGFTPMVRLIYTALIEDTTRERTVKLLFFNKTLEDILWKEQLDSLALANKRFSYVNCLSEPHSDWSGLQGRVTKEMVQDFLPSTSNTERMLIAVCGPSPFTKSVIQFCKDLGYIDHDSQKTPIDFEVTRYIDHDWQMTPIDFQVTRSKVKVT</sequence>
<keyword evidence="19" id="KW-1185">Reference proteome</keyword>
<dbReference type="PANTHER" id="PTHR46237:SF1">
    <property type="entry name" value="CYTOCHROME B5 REDUCTASE 4"/>
    <property type="match status" value="1"/>
</dbReference>
<reference evidence="18" key="2">
    <citation type="submission" date="2020-11" db="EMBL/GenBank/DDBJ databases">
        <authorList>
            <person name="McCartney M.A."/>
            <person name="Auch B."/>
            <person name="Kono T."/>
            <person name="Mallez S."/>
            <person name="Becker A."/>
            <person name="Gohl D.M."/>
            <person name="Silverstein K.A.T."/>
            <person name="Koren S."/>
            <person name="Bechman K.B."/>
            <person name="Herman A."/>
            <person name="Abrahante J.E."/>
            <person name="Garbe J."/>
        </authorList>
    </citation>
    <scope>NUCLEOTIDE SEQUENCE</scope>
    <source>
        <strain evidence="18">Duluth1</strain>
        <tissue evidence="18">Whole animal</tissue>
    </source>
</reference>
<dbReference type="InterPro" id="IPR051872">
    <property type="entry name" value="Cytochrome_b5/Flavoprotein_Rdt"/>
</dbReference>
<evidence type="ECO:0000256" key="10">
    <source>
        <dbReference type="ARBA" id="ARBA00023004"/>
    </source>
</evidence>
<comment type="catalytic activity">
    <reaction evidence="14">
        <text>2 Fe(III)-[cytochrome b5] + NADH = 2 Fe(II)-[cytochrome b5] + NAD(+) + H(+)</text>
        <dbReference type="Rhea" id="RHEA:46680"/>
        <dbReference type="Rhea" id="RHEA-COMP:10438"/>
        <dbReference type="Rhea" id="RHEA-COMP:10439"/>
        <dbReference type="ChEBI" id="CHEBI:15378"/>
        <dbReference type="ChEBI" id="CHEBI:29033"/>
        <dbReference type="ChEBI" id="CHEBI:29034"/>
        <dbReference type="ChEBI" id="CHEBI:57540"/>
        <dbReference type="ChEBI" id="CHEBI:57945"/>
        <dbReference type="EC" id="1.6.2.2"/>
    </reaction>
</comment>
<evidence type="ECO:0000259" key="17">
    <source>
        <dbReference type="PROSITE" id="PS51384"/>
    </source>
</evidence>
<dbReference type="GO" id="GO:0020037">
    <property type="term" value="F:heme binding"/>
    <property type="evidence" value="ECO:0007669"/>
    <property type="project" value="InterPro"/>
</dbReference>
<dbReference type="PRINTS" id="PR00371">
    <property type="entry name" value="FPNCR"/>
</dbReference>
<feature type="domain" description="CS" evidence="16">
    <location>
        <begin position="171"/>
        <end position="263"/>
    </location>
</feature>
<dbReference type="InterPro" id="IPR008333">
    <property type="entry name" value="Cbr1-like_FAD-bd_dom"/>
</dbReference>
<evidence type="ECO:0000256" key="4">
    <source>
        <dbReference type="ARBA" id="ARBA00022339"/>
    </source>
</evidence>
<evidence type="ECO:0000256" key="5">
    <source>
        <dbReference type="ARBA" id="ARBA00022617"/>
    </source>
</evidence>
<dbReference type="Gene3D" id="2.40.30.10">
    <property type="entry name" value="Translation factors"/>
    <property type="match status" value="1"/>
</dbReference>
<proteinExistence type="inferred from homology"/>
<dbReference type="AlphaFoldDB" id="A0A9D4HVU9"/>
<feature type="domain" description="FAD-binding FR-type" evidence="17">
    <location>
        <begin position="280"/>
        <end position="392"/>
    </location>
</feature>
<dbReference type="InterPro" id="IPR008978">
    <property type="entry name" value="HSP20-like_chaperone"/>
</dbReference>
<dbReference type="SUPFAM" id="SSF63380">
    <property type="entry name" value="Riboflavin synthase domain-like"/>
    <property type="match status" value="1"/>
</dbReference>
<keyword evidence="7" id="KW-0479">Metal-binding</keyword>
<evidence type="ECO:0000256" key="1">
    <source>
        <dbReference type="ARBA" id="ARBA00001974"/>
    </source>
</evidence>
<dbReference type="PANTHER" id="PTHR46237">
    <property type="entry name" value="CYTOCHROME B5 REDUCTASE 4 FAMILY MEMBER"/>
    <property type="match status" value="1"/>
</dbReference>
<keyword evidence="6" id="KW-0285">Flavoprotein</keyword>
<evidence type="ECO:0000256" key="9">
    <source>
        <dbReference type="ARBA" id="ARBA00023002"/>
    </source>
</evidence>
<dbReference type="Pfam" id="PF04969">
    <property type="entry name" value="CS"/>
    <property type="match status" value="1"/>
</dbReference>
<feature type="non-terminal residue" evidence="18">
    <location>
        <position position="1"/>
    </location>
</feature>
<dbReference type="SUPFAM" id="SSF49764">
    <property type="entry name" value="HSP20-like chaperones"/>
    <property type="match status" value="1"/>
</dbReference>
<dbReference type="PROSITE" id="PS50255">
    <property type="entry name" value="CYTOCHROME_B5_2"/>
    <property type="match status" value="1"/>
</dbReference>
<dbReference type="Gene3D" id="3.10.120.10">
    <property type="entry name" value="Cytochrome b5-like heme/steroid binding domain"/>
    <property type="match status" value="1"/>
</dbReference>
<dbReference type="PROSITE" id="PS51384">
    <property type="entry name" value="FAD_FR"/>
    <property type="match status" value="1"/>
</dbReference>
<organism evidence="18 19">
    <name type="scientific">Dreissena polymorpha</name>
    <name type="common">Zebra mussel</name>
    <name type="synonym">Mytilus polymorpha</name>
    <dbReference type="NCBI Taxonomy" id="45954"/>
    <lineage>
        <taxon>Eukaryota</taxon>
        <taxon>Metazoa</taxon>
        <taxon>Spiralia</taxon>
        <taxon>Lophotrochozoa</taxon>
        <taxon>Mollusca</taxon>
        <taxon>Bivalvia</taxon>
        <taxon>Autobranchia</taxon>
        <taxon>Heteroconchia</taxon>
        <taxon>Euheterodonta</taxon>
        <taxon>Imparidentia</taxon>
        <taxon>Neoheterodontei</taxon>
        <taxon>Myida</taxon>
        <taxon>Dreissenoidea</taxon>
        <taxon>Dreissenidae</taxon>
        <taxon>Dreissena</taxon>
    </lineage>
</organism>
<dbReference type="FunFam" id="3.10.120.10:FF:000001">
    <property type="entry name" value="Cytochrome b5 reductase 4"/>
    <property type="match status" value="1"/>
</dbReference>
<evidence type="ECO:0000256" key="14">
    <source>
        <dbReference type="ARBA" id="ARBA00047682"/>
    </source>
</evidence>